<accession>A0A5C9A9A6</accession>
<gene>
    <name evidence="1" type="ORF">FV139_08200</name>
</gene>
<dbReference type="InterPro" id="IPR050563">
    <property type="entry name" value="4-hydroxybenzoyl-CoA_TE"/>
</dbReference>
<reference evidence="1 2" key="1">
    <citation type="submission" date="2019-08" db="EMBL/GenBank/DDBJ databases">
        <title>Parahaliea maris sp. nov., isolated from the surface seawater.</title>
        <authorList>
            <person name="Liu Y."/>
        </authorList>
    </citation>
    <scope>NUCLEOTIDE SEQUENCE [LARGE SCALE GENOMIC DNA]</scope>
    <source>
        <strain evidence="1 2">HSLHS9</strain>
    </source>
</reference>
<dbReference type="SUPFAM" id="SSF54637">
    <property type="entry name" value="Thioesterase/thiol ester dehydrase-isomerase"/>
    <property type="match status" value="1"/>
</dbReference>
<dbReference type="PANTHER" id="PTHR31793">
    <property type="entry name" value="4-HYDROXYBENZOYL-COA THIOESTERASE FAMILY MEMBER"/>
    <property type="match status" value="1"/>
</dbReference>
<dbReference type="Pfam" id="PF13279">
    <property type="entry name" value="4HBT_2"/>
    <property type="match status" value="1"/>
</dbReference>
<dbReference type="EMBL" id="VRZA01000002">
    <property type="protein sequence ID" value="TXS95831.1"/>
    <property type="molecule type" value="Genomic_DNA"/>
</dbReference>
<dbReference type="Proteomes" id="UP000321039">
    <property type="component" value="Unassembled WGS sequence"/>
</dbReference>
<evidence type="ECO:0000313" key="2">
    <source>
        <dbReference type="Proteomes" id="UP000321039"/>
    </source>
</evidence>
<dbReference type="CDD" id="cd00586">
    <property type="entry name" value="4HBT"/>
    <property type="match status" value="1"/>
</dbReference>
<dbReference type="GO" id="GO:0047617">
    <property type="term" value="F:fatty acyl-CoA hydrolase activity"/>
    <property type="evidence" value="ECO:0007669"/>
    <property type="project" value="TreeGrafter"/>
</dbReference>
<comment type="caution">
    <text evidence="1">The sequence shown here is derived from an EMBL/GenBank/DDBJ whole genome shotgun (WGS) entry which is preliminary data.</text>
</comment>
<keyword evidence="2" id="KW-1185">Reference proteome</keyword>
<evidence type="ECO:0000313" key="1">
    <source>
        <dbReference type="EMBL" id="TXS95831.1"/>
    </source>
</evidence>
<sequence>MSIPFTGLKVVVPKEWIDVNGHMNATHYGLVVYDAHFNFTEAIGLGEEYVKSTNCGKAVLESHMIYEREVSEGDELEIKSWLLAVDQKRLHFFHEVYNKTRVCRAAVSEQVDIHIDLVARRSSEIPQELYCRLQDIVRGNLALPTPSGVGSNIKPPKNKWLGGA</sequence>
<dbReference type="Gene3D" id="3.10.129.10">
    <property type="entry name" value="Hotdog Thioesterase"/>
    <property type="match status" value="1"/>
</dbReference>
<proteinExistence type="predicted"/>
<dbReference type="AlphaFoldDB" id="A0A5C9A9A6"/>
<protein>
    <submittedName>
        <fullName evidence="1">Thioesterase</fullName>
    </submittedName>
</protein>
<dbReference type="RefSeq" id="WP_148067896.1">
    <property type="nucleotide sequence ID" value="NZ_VRZA01000002.1"/>
</dbReference>
<name>A0A5C9A9A6_9GAMM</name>
<dbReference type="InterPro" id="IPR029069">
    <property type="entry name" value="HotDog_dom_sf"/>
</dbReference>
<dbReference type="PANTHER" id="PTHR31793:SF2">
    <property type="entry name" value="BLR1345 PROTEIN"/>
    <property type="match status" value="1"/>
</dbReference>
<organism evidence="1 2">
    <name type="scientific">Parahaliea maris</name>
    <dbReference type="NCBI Taxonomy" id="2716870"/>
    <lineage>
        <taxon>Bacteria</taxon>
        <taxon>Pseudomonadati</taxon>
        <taxon>Pseudomonadota</taxon>
        <taxon>Gammaproteobacteria</taxon>
        <taxon>Cellvibrionales</taxon>
        <taxon>Halieaceae</taxon>
        <taxon>Parahaliea</taxon>
    </lineage>
</organism>